<keyword evidence="5 8" id="KW-0804">Transcription</keyword>
<accession>A0A067QFG9</accession>
<dbReference type="AlphaFoldDB" id="A0A067QFG9"/>
<evidence type="ECO:0000256" key="9">
    <source>
        <dbReference type="SAM" id="Coils"/>
    </source>
</evidence>
<evidence type="ECO:0000256" key="5">
    <source>
        <dbReference type="ARBA" id="ARBA00023163"/>
    </source>
</evidence>
<gene>
    <name evidence="8" type="primary">MED4</name>
    <name evidence="11" type="ORF">JAAARDRAFT_30773</name>
</gene>
<keyword evidence="8" id="KW-0010">Activator</keyword>
<evidence type="ECO:0000313" key="12">
    <source>
        <dbReference type="Proteomes" id="UP000027265"/>
    </source>
</evidence>
<reference evidence="12" key="1">
    <citation type="journal article" date="2014" name="Proc. Natl. Acad. Sci. U.S.A.">
        <title>Extensive sampling of basidiomycete genomes demonstrates inadequacy of the white-rot/brown-rot paradigm for wood decay fungi.</title>
        <authorList>
            <person name="Riley R."/>
            <person name="Salamov A.A."/>
            <person name="Brown D.W."/>
            <person name="Nagy L.G."/>
            <person name="Floudas D."/>
            <person name="Held B.W."/>
            <person name="Levasseur A."/>
            <person name="Lombard V."/>
            <person name="Morin E."/>
            <person name="Otillar R."/>
            <person name="Lindquist E.A."/>
            <person name="Sun H."/>
            <person name="LaButti K.M."/>
            <person name="Schmutz J."/>
            <person name="Jabbour D."/>
            <person name="Luo H."/>
            <person name="Baker S.E."/>
            <person name="Pisabarro A.G."/>
            <person name="Walton J.D."/>
            <person name="Blanchette R.A."/>
            <person name="Henrissat B."/>
            <person name="Martin F."/>
            <person name="Cullen D."/>
            <person name="Hibbett D.S."/>
            <person name="Grigoriev I.V."/>
        </authorList>
    </citation>
    <scope>NUCLEOTIDE SEQUENCE [LARGE SCALE GENOMIC DNA]</scope>
    <source>
        <strain evidence="12">MUCL 33604</strain>
    </source>
</reference>
<dbReference type="GO" id="GO:0016592">
    <property type="term" value="C:mediator complex"/>
    <property type="evidence" value="ECO:0007669"/>
    <property type="project" value="InterPro"/>
</dbReference>
<dbReference type="Proteomes" id="UP000027265">
    <property type="component" value="Unassembled WGS sequence"/>
</dbReference>
<dbReference type="STRING" id="933084.A0A067QFG9"/>
<feature type="coiled-coil region" evidence="9">
    <location>
        <begin position="91"/>
        <end position="143"/>
    </location>
</feature>
<dbReference type="EMBL" id="KL197712">
    <property type="protein sequence ID" value="KDQ61351.1"/>
    <property type="molecule type" value="Genomic_DNA"/>
</dbReference>
<proteinExistence type="inferred from homology"/>
<comment type="similarity">
    <text evidence="2 8">Belongs to the Mediator complex subunit 4 family.</text>
</comment>
<evidence type="ECO:0000256" key="3">
    <source>
        <dbReference type="ARBA" id="ARBA00020629"/>
    </source>
</evidence>
<evidence type="ECO:0000256" key="7">
    <source>
        <dbReference type="ARBA" id="ARBA00031257"/>
    </source>
</evidence>
<dbReference type="GO" id="GO:0006357">
    <property type="term" value="P:regulation of transcription by RNA polymerase II"/>
    <property type="evidence" value="ECO:0007669"/>
    <property type="project" value="InterPro"/>
</dbReference>
<evidence type="ECO:0000256" key="8">
    <source>
        <dbReference type="RuleBase" id="RU364141"/>
    </source>
</evidence>
<dbReference type="GO" id="GO:0070847">
    <property type="term" value="C:core mediator complex"/>
    <property type="evidence" value="ECO:0007669"/>
    <property type="project" value="TreeGrafter"/>
</dbReference>
<dbReference type="Pfam" id="PF10018">
    <property type="entry name" value="Med4"/>
    <property type="match status" value="1"/>
</dbReference>
<dbReference type="InParanoid" id="A0A067QFG9"/>
<dbReference type="PANTHER" id="PTHR13208">
    <property type="entry name" value="MEDIATOR OF RNA POLYMERASE II TRANSCRIPTION SUBUNIT 4"/>
    <property type="match status" value="1"/>
</dbReference>
<comment type="subunit">
    <text evidence="8">Component of the Mediator complex.</text>
</comment>
<dbReference type="GO" id="GO:0003712">
    <property type="term" value="F:transcription coregulator activity"/>
    <property type="evidence" value="ECO:0007669"/>
    <property type="project" value="InterPro"/>
</dbReference>
<evidence type="ECO:0000256" key="4">
    <source>
        <dbReference type="ARBA" id="ARBA00023015"/>
    </source>
</evidence>
<feature type="region of interest" description="Disordered" evidence="10">
    <location>
        <begin position="208"/>
        <end position="263"/>
    </location>
</feature>
<dbReference type="InterPro" id="IPR019258">
    <property type="entry name" value="Mediator_Med4"/>
</dbReference>
<feature type="region of interest" description="Disordered" evidence="10">
    <location>
        <begin position="1"/>
        <end position="40"/>
    </location>
</feature>
<comment type="function">
    <text evidence="8">Component of the Mediator complex, a coactivator involved in the regulated transcription of nearly all RNA polymerase II-dependent genes. Mediator functions as a bridge to convey information from gene-specific regulatory proteins to the basal RNA polymerase II transcription machinery. Mediator is recruited to promoters by direct interactions with regulatory proteins and serves as a scaffold for the assembly of a functional preinitiation complex with RNA polymerase II and the general transcription factors.</text>
</comment>
<evidence type="ECO:0000256" key="2">
    <source>
        <dbReference type="ARBA" id="ARBA00009626"/>
    </source>
</evidence>
<keyword evidence="9" id="KW-0175">Coiled coil</keyword>
<keyword evidence="6 8" id="KW-0539">Nucleus</keyword>
<sequence length="263" mass="28877">MSQSRAPSMAPPGLSQSSLQPLSGPTLTQQTSDPATMTSTLLGPLSTLQSLSNTLFLSMSPSQKPPPAPPLSAFLAVDAELASALALARTHQIKQRRIEALKDEILELDRKWREVCEVLEKGRRELEEMIREGEERIEAIQKAKEGSIPYPELLAYAQSLSAFTSAPPNMPLPEQMLPGAPPPPLFFPPFPNEEKMRRGRMNAEAPLGLLGETHEVGKPPTASPQRGAEQPQHMGPVANPYRPDQRPPQQQFFDLDLDLNPDL</sequence>
<organism evidence="11 12">
    <name type="scientific">Jaapia argillacea MUCL 33604</name>
    <dbReference type="NCBI Taxonomy" id="933084"/>
    <lineage>
        <taxon>Eukaryota</taxon>
        <taxon>Fungi</taxon>
        <taxon>Dikarya</taxon>
        <taxon>Basidiomycota</taxon>
        <taxon>Agaricomycotina</taxon>
        <taxon>Agaricomycetes</taxon>
        <taxon>Agaricomycetidae</taxon>
        <taxon>Jaapiales</taxon>
        <taxon>Jaapiaceae</taxon>
        <taxon>Jaapia</taxon>
    </lineage>
</organism>
<dbReference type="HOGENOM" id="CLU_1156213_0_0_1"/>
<protein>
    <recommendedName>
        <fullName evidence="3 8">Mediator of RNA polymerase II transcription subunit 4</fullName>
    </recommendedName>
    <alternativeName>
        <fullName evidence="7 8">Mediator complex subunit 4</fullName>
    </alternativeName>
</protein>
<evidence type="ECO:0000256" key="6">
    <source>
        <dbReference type="ARBA" id="ARBA00023242"/>
    </source>
</evidence>
<dbReference type="OrthoDB" id="1929813at2759"/>
<evidence type="ECO:0000256" key="10">
    <source>
        <dbReference type="SAM" id="MobiDB-lite"/>
    </source>
</evidence>
<keyword evidence="12" id="KW-1185">Reference proteome</keyword>
<evidence type="ECO:0000256" key="1">
    <source>
        <dbReference type="ARBA" id="ARBA00004123"/>
    </source>
</evidence>
<feature type="compositionally biased region" description="Polar residues" evidence="10">
    <location>
        <begin position="29"/>
        <end position="40"/>
    </location>
</feature>
<evidence type="ECO:0000313" key="11">
    <source>
        <dbReference type="EMBL" id="KDQ61351.1"/>
    </source>
</evidence>
<name>A0A067QFG9_9AGAM</name>
<dbReference type="PANTHER" id="PTHR13208:SF2">
    <property type="entry name" value="MEDIATOR OF RNA POLYMERASE II TRANSCRIPTION SUBUNIT 4"/>
    <property type="match status" value="1"/>
</dbReference>
<keyword evidence="4 8" id="KW-0805">Transcription regulation</keyword>
<feature type="compositionally biased region" description="Low complexity" evidence="10">
    <location>
        <begin position="11"/>
        <end position="28"/>
    </location>
</feature>
<comment type="subcellular location">
    <subcellularLocation>
        <location evidence="1 8">Nucleus</location>
    </subcellularLocation>
</comment>